<dbReference type="AlphaFoldDB" id="A0AAV2PLZ4"/>
<gene>
    <name evidence="1" type="ORF">MNOR_LOCUS2165</name>
</gene>
<comment type="caution">
    <text evidence="1">The sequence shown here is derived from an EMBL/GenBank/DDBJ whole genome shotgun (WGS) entry which is preliminary data.</text>
</comment>
<sequence length="106" mass="11978">KRGTTDGANTTIFEELYTKVANLDEDQCGLRLICELAQKRNHQLTGKEKLVMLPYSGESAHDGSKFGLYDEAVWHGQEERECHVVYPLCTFSASLIMEQIDQLNSL</sequence>
<protein>
    <submittedName>
        <fullName evidence="1">Uncharacterized protein</fullName>
    </submittedName>
</protein>
<dbReference type="Pfam" id="PF07841">
    <property type="entry name" value="DM4_12"/>
    <property type="match status" value="1"/>
</dbReference>
<keyword evidence="2" id="KW-1185">Reference proteome</keyword>
<dbReference type="InterPro" id="IPR006631">
    <property type="entry name" value="DM4_12"/>
</dbReference>
<evidence type="ECO:0000313" key="1">
    <source>
        <dbReference type="EMBL" id="CAL4061471.1"/>
    </source>
</evidence>
<evidence type="ECO:0000313" key="2">
    <source>
        <dbReference type="Proteomes" id="UP001497623"/>
    </source>
</evidence>
<accession>A0AAV2PLZ4</accession>
<dbReference type="EMBL" id="CAXKWB010000636">
    <property type="protein sequence ID" value="CAL4061471.1"/>
    <property type="molecule type" value="Genomic_DNA"/>
</dbReference>
<proteinExistence type="predicted"/>
<name>A0AAV2PLZ4_MEGNR</name>
<dbReference type="Proteomes" id="UP001497623">
    <property type="component" value="Unassembled WGS sequence"/>
</dbReference>
<feature type="non-terminal residue" evidence="1">
    <location>
        <position position="1"/>
    </location>
</feature>
<organism evidence="1 2">
    <name type="scientific">Meganyctiphanes norvegica</name>
    <name type="common">Northern krill</name>
    <name type="synonym">Thysanopoda norvegica</name>
    <dbReference type="NCBI Taxonomy" id="48144"/>
    <lineage>
        <taxon>Eukaryota</taxon>
        <taxon>Metazoa</taxon>
        <taxon>Ecdysozoa</taxon>
        <taxon>Arthropoda</taxon>
        <taxon>Crustacea</taxon>
        <taxon>Multicrustacea</taxon>
        <taxon>Malacostraca</taxon>
        <taxon>Eumalacostraca</taxon>
        <taxon>Eucarida</taxon>
        <taxon>Euphausiacea</taxon>
        <taxon>Euphausiidae</taxon>
        <taxon>Meganyctiphanes</taxon>
    </lineage>
</organism>
<reference evidence="1 2" key="1">
    <citation type="submission" date="2024-05" db="EMBL/GenBank/DDBJ databases">
        <authorList>
            <person name="Wallberg A."/>
        </authorList>
    </citation>
    <scope>NUCLEOTIDE SEQUENCE [LARGE SCALE GENOMIC DNA]</scope>
</reference>